<dbReference type="Gene3D" id="1.10.472.80">
    <property type="entry name" value="Ypt/Rab-GAP domain of gyp1p, domain 3"/>
    <property type="match status" value="1"/>
</dbReference>
<dbReference type="STRING" id="36087.A0A077ZE00"/>
<gene>
    <name evidence="4" type="ORF">TTRE_0000690801</name>
</gene>
<dbReference type="Pfam" id="PF00566">
    <property type="entry name" value="RabGAP-TBC"/>
    <property type="match status" value="1"/>
</dbReference>
<dbReference type="InterPro" id="IPR000195">
    <property type="entry name" value="Rab-GAP-TBC_dom"/>
</dbReference>
<dbReference type="OrthoDB" id="206700at2759"/>
<evidence type="ECO:0000313" key="4">
    <source>
        <dbReference type="EMBL" id="CDW58586.1"/>
    </source>
</evidence>
<sequence>MEGNLLSDSDETSCSTDEEPFFLSVQRARFRGGFGCDKIRQKIWRLLCDFNSPVDELSEEELCKPSLHDITNHPEFQQVQADVRRTLLRFPPNTTDLERQELLDALTPLIIRILIAYPQARYYQGFHDICLTVLLAVGPDDALFVSYYLAKTFFYRFLEMPMESARKYLNRIYMIVANVDWELYYHLVSYEVPNIFALSWIITWFSHDLEHYDSVTRLFDFFMTADEDMPLYVAAAMVLSSRKEVLSLSDSAEIFRTLLYLPKSVELEPSIEKAMDLYDDYPPESLSFPNRGSLLRFVCSSAKSMRLLWFAIGASTAAAIFYFMTRPDQI</sequence>
<dbReference type="Gene3D" id="1.10.8.1310">
    <property type="match status" value="1"/>
</dbReference>
<reference evidence="4" key="1">
    <citation type="submission" date="2014-01" db="EMBL/GenBank/DDBJ databases">
        <authorList>
            <person name="Aslett M."/>
        </authorList>
    </citation>
    <scope>NUCLEOTIDE SEQUENCE</scope>
</reference>
<dbReference type="PANTHER" id="PTHR20913:SF7">
    <property type="entry name" value="RE60063P"/>
    <property type="match status" value="1"/>
</dbReference>
<dbReference type="GO" id="GO:0005789">
    <property type="term" value="C:endoplasmic reticulum membrane"/>
    <property type="evidence" value="ECO:0007669"/>
    <property type="project" value="TreeGrafter"/>
</dbReference>
<keyword evidence="5" id="KW-1185">Reference proteome</keyword>
<evidence type="ECO:0000256" key="1">
    <source>
        <dbReference type="ARBA" id="ARBA00022468"/>
    </source>
</evidence>
<dbReference type="InterPro" id="IPR035969">
    <property type="entry name" value="Rab-GAP_TBC_sf"/>
</dbReference>
<dbReference type="GO" id="GO:0006888">
    <property type="term" value="P:endoplasmic reticulum to Golgi vesicle-mediated transport"/>
    <property type="evidence" value="ECO:0007669"/>
    <property type="project" value="TreeGrafter"/>
</dbReference>
<proteinExistence type="predicted"/>
<keyword evidence="1" id="KW-0343">GTPase activation</keyword>
<keyword evidence="2" id="KW-0812">Transmembrane</keyword>
<evidence type="ECO:0000259" key="3">
    <source>
        <dbReference type="PROSITE" id="PS50086"/>
    </source>
</evidence>
<evidence type="ECO:0000256" key="2">
    <source>
        <dbReference type="SAM" id="Phobius"/>
    </source>
</evidence>
<accession>A0A077ZE00</accession>
<evidence type="ECO:0000313" key="5">
    <source>
        <dbReference type="Proteomes" id="UP000030665"/>
    </source>
</evidence>
<dbReference type="AlphaFoldDB" id="A0A077ZE00"/>
<name>A0A077ZE00_TRITR</name>
<feature type="domain" description="Rab-GAP TBC" evidence="3">
    <location>
        <begin position="34"/>
        <end position="226"/>
    </location>
</feature>
<dbReference type="SMART" id="SM00164">
    <property type="entry name" value="TBC"/>
    <property type="match status" value="1"/>
</dbReference>
<organism evidence="4 5">
    <name type="scientific">Trichuris trichiura</name>
    <name type="common">Whipworm</name>
    <name type="synonym">Trichocephalus trichiurus</name>
    <dbReference type="NCBI Taxonomy" id="36087"/>
    <lineage>
        <taxon>Eukaryota</taxon>
        <taxon>Metazoa</taxon>
        <taxon>Ecdysozoa</taxon>
        <taxon>Nematoda</taxon>
        <taxon>Enoplea</taxon>
        <taxon>Dorylaimia</taxon>
        <taxon>Trichinellida</taxon>
        <taxon>Trichuridae</taxon>
        <taxon>Trichuris</taxon>
    </lineage>
</organism>
<keyword evidence="2" id="KW-0472">Membrane</keyword>
<dbReference type="PROSITE" id="PS50086">
    <property type="entry name" value="TBC_RABGAP"/>
    <property type="match status" value="1"/>
</dbReference>
<dbReference type="GO" id="GO:0005096">
    <property type="term" value="F:GTPase activator activity"/>
    <property type="evidence" value="ECO:0007669"/>
    <property type="project" value="UniProtKB-KW"/>
</dbReference>
<reference evidence="4" key="2">
    <citation type="submission" date="2014-03" db="EMBL/GenBank/DDBJ databases">
        <title>The whipworm genome and dual-species transcriptomics of an intimate host-pathogen interaction.</title>
        <authorList>
            <person name="Foth B.J."/>
            <person name="Tsai I.J."/>
            <person name="Reid A.J."/>
            <person name="Bancroft A.J."/>
            <person name="Nichol S."/>
            <person name="Tracey A."/>
            <person name="Holroyd N."/>
            <person name="Cotton J.A."/>
            <person name="Stanley E.J."/>
            <person name="Zarowiecki M."/>
            <person name="Liu J.Z."/>
            <person name="Huckvale T."/>
            <person name="Cooper P.J."/>
            <person name="Grencis R.K."/>
            <person name="Berriman M."/>
        </authorList>
    </citation>
    <scope>NUCLEOTIDE SEQUENCE [LARGE SCALE GENOMIC DNA]</scope>
</reference>
<feature type="transmembrane region" description="Helical" evidence="2">
    <location>
        <begin position="307"/>
        <end position="325"/>
    </location>
</feature>
<dbReference type="EMBL" id="HG806373">
    <property type="protein sequence ID" value="CDW58586.1"/>
    <property type="molecule type" value="Genomic_DNA"/>
</dbReference>
<dbReference type="InterPro" id="IPR045913">
    <property type="entry name" value="TBC20/Gyp8-like"/>
</dbReference>
<dbReference type="PANTHER" id="PTHR20913">
    <property type="entry name" value="TBC1 DOMAIN FAMILY MEMBER 20/GTPASE"/>
    <property type="match status" value="1"/>
</dbReference>
<protein>
    <submittedName>
        <fullName evidence="4">RabGAP-TBC domain containing protein</fullName>
    </submittedName>
</protein>
<keyword evidence="2" id="KW-1133">Transmembrane helix</keyword>
<dbReference type="Proteomes" id="UP000030665">
    <property type="component" value="Unassembled WGS sequence"/>
</dbReference>
<dbReference type="SUPFAM" id="SSF47923">
    <property type="entry name" value="Ypt/Rab-GAP domain of gyp1p"/>
    <property type="match status" value="2"/>
</dbReference>